<dbReference type="InterPro" id="IPR001932">
    <property type="entry name" value="PPM-type_phosphatase-like_dom"/>
</dbReference>
<dbReference type="InterPro" id="IPR052016">
    <property type="entry name" value="Bact_Sigma-Reg"/>
</dbReference>
<dbReference type="PANTHER" id="PTHR43156">
    <property type="entry name" value="STAGE II SPORULATION PROTEIN E-RELATED"/>
    <property type="match status" value="1"/>
</dbReference>
<protein>
    <submittedName>
        <fullName evidence="4">Serine/threonine protein phosphatase</fullName>
    </submittedName>
</protein>
<feature type="transmembrane region" description="Helical" evidence="2">
    <location>
        <begin position="211"/>
        <end position="232"/>
    </location>
</feature>
<evidence type="ECO:0000256" key="2">
    <source>
        <dbReference type="SAM" id="Phobius"/>
    </source>
</evidence>
<dbReference type="InterPro" id="IPR029016">
    <property type="entry name" value="GAF-like_dom_sf"/>
</dbReference>
<sequence>MFKIFHLNIGKITLLVAILTWLSLLFVNLTRLFGAMNQMDAGVSEEFTWILQIIFFIMVYLFYNHHINRNGDPGFLNNIWKGTSTGLFAVGIALITEFFYYLLGNSRLSDDPLLRNFFYHLNFGFTTVFLISISLIWRYLILYQKDKNVVQQWQAFEVILLISMFFVFFNQDSFNYSFLFGLFLILIFGIILSVNLKWIPYLTFKEKWKSILYLSIIILSTGYLFFIIVRYSEHNRLPIELTDNIFILGLFGFVFIYALFSFLVTLFNLPTSSVFEQKLTEAINFQRLSQSIQPGQSESQVLDILMDSCMSAAYVDAAWLELHPETDAPHIIHQRFIQDEERIELEQFLKENRPFKDFLDRNNGKSFEYISGKINHINYKSALIVPIKINKTVLGYIYLVKEVKDGFNKEMINIIATFVGQASISVENHKLLNEAIKNERYKEELKIAQRVQRSLLPAHLHSNDHFEIAGISEAADEVGGDYYETYQYTADQFAIIIGDVSGKGTSAAFNMAQMKGVFHSLVQLELSPSEFLTKANGALSNCLEKNHFITTTYYLLDTSARSIKFSRAGHCPTLYHCAKTNTSRYLKTEGLGLGILRNSQYEKFVNENYLEYSAGDIMVMYTDGIVEAKNRENKEFGYENLLNVLQTNPDLCPNEIVNKIISSVYEFIGQTTMPDDDYSILVIKFLK</sequence>
<dbReference type="SMART" id="SM00331">
    <property type="entry name" value="PP2C_SIG"/>
    <property type="match status" value="1"/>
</dbReference>
<feature type="transmembrane region" description="Helical" evidence="2">
    <location>
        <begin position="153"/>
        <end position="170"/>
    </location>
</feature>
<dbReference type="Proteomes" id="UP000027821">
    <property type="component" value="Unassembled WGS sequence"/>
</dbReference>
<dbReference type="InterPro" id="IPR036457">
    <property type="entry name" value="PPM-type-like_dom_sf"/>
</dbReference>
<organism evidence="4 5">
    <name type="scientific">Anditalea andensis</name>
    <dbReference type="NCBI Taxonomy" id="1048983"/>
    <lineage>
        <taxon>Bacteria</taxon>
        <taxon>Pseudomonadati</taxon>
        <taxon>Bacteroidota</taxon>
        <taxon>Cytophagia</taxon>
        <taxon>Cytophagales</taxon>
        <taxon>Cytophagaceae</taxon>
        <taxon>Anditalea</taxon>
    </lineage>
</organism>
<feature type="domain" description="PPM-type phosphatase" evidence="3">
    <location>
        <begin position="463"/>
        <end position="685"/>
    </location>
</feature>
<evidence type="ECO:0000313" key="5">
    <source>
        <dbReference type="Proteomes" id="UP000027821"/>
    </source>
</evidence>
<dbReference type="RefSeq" id="WP_035076389.1">
    <property type="nucleotide sequence ID" value="NZ_JMIH01000023.1"/>
</dbReference>
<gene>
    <name evidence="4" type="ORF">EL17_15875</name>
</gene>
<evidence type="ECO:0000256" key="1">
    <source>
        <dbReference type="ARBA" id="ARBA00022801"/>
    </source>
</evidence>
<dbReference type="OrthoDB" id="9763484at2"/>
<dbReference type="Gene3D" id="3.60.40.10">
    <property type="entry name" value="PPM-type phosphatase domain"/>
    <property type="match status" value="1"/>
</dbReference>
<comment type="caution">
    <text evidence="4">The sequence shown here is derived from an EMBL/GenBank/DDBJ whole genome shotgun (WGS) entry which is preliminary data.</text>
</comment>
<dbReference type="Pfam" id="PF07228">
    <property type="entry name" value="SpoIIE"/>
    <property type="match status" value="1"/>
</dbReference>
<keyword evidence="2" id="KW-0812">Transmembrane</keyword>
<keyword evidence="2" id="KW-1133">Transmembrane helix</keyword>
<evidence type="ECO:0000313" key="4">
    <source>
        <dbReference type="EMBL" id="KEO73086.1"/>
    </source>
</evidence>
<dbReference type="SUPFAM" id="SSF55781">
    <property type="entry name" value="GAF domain-like"/>
    <property type="match status" value="1"/>
</dbReference>
<accession>A0A074KT02</accession>
<keyword evidence="2" id="KW-0472">Membrane</keyword>
<keyword evidence="1" id="KW-0378">Hydrolase</keyword>
<feature type="transmembrane region" description="Helical" evidence="2">
    <location>
        <begin position="12"/>
        <end position="34"/>
    </location>
</feature>
<evidence type="ECO:0000259" key="3">
    <source>
        <dbReference type="SMART" id="SM00331"/>
    </source>
</evidence>
<dbReference type="GO" id="GO:0016791">
    <property type="term" value="F:phosphatase activity"/>
    <property type="evidence" value="ECO:0007669"/>
    <property type="project" value="TreeGrafter"/>
</dbReference>
<keyword evidence="5" id="KW-1185">Reference proteome</keyword>
<dbReference type="Gene3D" id="3.30.450.40">
    <property type="match status" value="1"/>
</dbReference>
<feature type="transmembrane region" description="Helical" evidence="2">
    <location>
        <begin position="176"/>
        <end position="199"/>
    </location>
</feature>
<dbReference type="EMBL" id="JMIH01000023">
    <property type="protein sequence ID" value="KEO73086.1"/>
    <property type="molecule type" value="Genomic_DNA"/>
</dbReference>
<feature type="transmembrane region" description="Helical" evidence="2">
    <location>
        <begin position="244"/>
        <end position="269"/>
    </location>
</feature>
<reference evidence="4 5" key="1">
    <citation type="submission" date="2014-04" db="EMBL/GenBank/DDBJ databases">
        <title>Characterization and application of a salt tolerant electro-active bacterium.</title>
        <authorList>
            <person name="Yang L."/>
            <person name="Wei S."/>
            <person name="Tay Q.X.M."/>
        </authorList>
    </citation>
    <scope>NUCLEOTIDE SEQUENCE [LARGE SCALE GENOMIC DNA]</scope>
    <source>
        <strain evidence="4 5">LY1</strain>
    </source>
</reference>
<feature type="transmembrane region" description="Helical" evidence="2">
    <location>
        <begin position="84"/>
        <end position="103"/>
    </location>
</feature>
<dbReference type="STRING" id="1048983.EL17_15875"/>
<name>A0A074KT02_9BACT</name>
<dbReference type="AlphaFoldDB" id="A0A074KT02"/>
<feature type="transmembrane region" description="Helical" evidence="2">
    <location>
        <begin position="46"/>
        <end position="63"/>
    </location>
</feature>
<feature type="transmembrane region" description="Helical" evidence="2">
    <location>
        <begin position="123"/>
        <end position="141"/>
    </location>
</feature>
<dbReference type="eggNOG" id="COG2208">
    <property type="taxonomic scope" value="Bacteria"/>
</dbReference>
<dbReference type="PANTHER" id="PTHR43156:SF2">
    <property type="entry name" value="STAGE II SPORULATION PROTEIN E"/>
    <property type="match status" value="1"/>
</dbReference>
<proteinExistence type="predicted"/>